<gene>
    <name evidence="2" type="ORF">NDU88_002068</name>
</gene>
<evidence type="ECO:0000313" key="3">
    <source>
        <dbReference type="Proteomes" id="UP001066276"/>
    </source>
</evidence>
<accession>A0AAV7REM5</accession>
<feature type="region of interest" description="Disordered" evidence="1">
    <location>
        <begin position="49"/>
        <end position="87"/>
    </location>
</feature>
<protein>
    <submittedName>
        <fullName evidence="2">Uncharacterized protein</fullName>
    </submittedName>
</protein>
<proteinExistence type="predicted"/>
<name>A0AAV7REM5_PLEWA</name>
<feature type="region of interest" description="Disordered" evidence="1">
    <location>
        <begin position="1"/>
        <end position="30"/>
    </location>
</feature>
<feature type="compositionally biased region" description="Basic and acidic residues" evidence="1">
    <location>
        <begin position="75"/>
        <end position="87"/>
    </location>
</feature>
<reference evidence="2" key="1">
    <citation type="journal article" date="2022" name="bioRxiv">
        <title>Sequencing and chromosome-scale assembly of the giantPleurodeles waltlgenome.</title>
        <authorList>
            <person name="Brown T."/>
            <person name="Elewa A."/>
            <person name="Iarovenko S."/>
            <person name="Subramanian E."/>
            <person name="Araus A.J."/>
            <person name="Petzold A."/>
            <person name="Susuki M."/>
            <person name="Suzuki K.-i.T."/>
            <person name="Hayashi T."/>
            <person name="Toyoda A."/>
            <person name="Oliveira C."/>
            <person name="Osipova E."/>
            <person name="Leigh N.D."/>
            <person name="Simon A."/>
            <person name="Yun M.H."/>
        </authorList>
    </citation>
    <scope>NUCLEOTIDE SEQUENCE</scope>
    <source>
        <strain evidence="2">20211129_DDA</strain>
        <tissue evidence="2">Liver</tissue>
    </source>
</reference>
<dbReference type="AlphaFoldDB" id="A0AAV7REM5"/>
<evidence type="ECO:0000313" key="2">
    <source>
        <dbReference type="EMBL" id="KAJ1149253.1"/>
    </source>
</evidence>
<comment type="caution">
    <text evidence="2">The sequence shown here is derived from an EMBL/GenBank/DDBJ whole genome shotgun (WGS) entry which is preliminary data.</text>
</comment>
<sequence length="87" mass="9836">MVTVGVRSLGKAVTSWGHSPHAQRKRRGRGKCEAALRGGIEEALASPSVWQGGQRYSKQQRREENAAGHYNTRKAWTEVRKERLLHE</sequence>
<keyword evidence="3" id="KW-1185">Reference proteome</keyword>
<evidence type="ECO:0000256" key="1">
    <source>
        <dbReference type="SAM" id="MobiDB-lite"/>
    </source>
</evidence>
<dbReference type="EMBL" id="JANPWB010000009">
    <property type="protein sequence ID" value="KAJ1149253.1"/>
    <property type="molecule type" value="Genomic_DNA"/>
</dbReference>
<organism evidence="2 3">
    <name type="scientific">Pleurodeles waltl</name>
    <name type="common">Iberian ribbed newt</name>
    <dbReference type="NCBI Taxonomy" id="8319"/>
    <lineage>
        <taxon>Eukaryota</taxon>
        <taxon>Metazoa</taxon>
        <taxon>Chordata</taxon>
        <taxon>Craniata</taxon>
        <taxon>Vertebrata</taxon>
        <taxon>Euteleostomi</taxon>
        <taxon>Amphibia</taxon>
        <taxon>Batrachia</taxon>
        <taxon>Caudata</taxon>
        <taxon>Salamandroidea</taxon>
        <taxon>Salamandridae</taxon>
        <taxon>Pleurodelinae</taxon>
        <taxon>Pleurodeles</taxon>
    </lineage>
</organism>
<dbReference type="Proteomes" id="UP001066276">
    <property type="component" value="Chromosome 5"/>
</dbReference>